<dbReference type="RefSeq" id="WP_344381210.1">
    <property type="nucleotide sequence ID" value="NZ_BAAATA010000001.1"/>
</dbReference>
<dbReference type="Pfam" id="PF05235">
    <property type="entry name" value="CHAD"/>
    <property type="match status" value="1"/>
</dbReference>
<keyword evidence="5" id="KW-1185">Reference proteome</keyword>
<dbReference type="InterPro" id="IPR033469">
    <property type="entry name" value="CYTH-like_dom_sf"/>
</dbReference>
<reference evidence="4 5" key="1">
    <citation type="journal article" date="2019" name="Int. J. Syst. Evol. Microbiol.">
        <title>The Global Catalogue of Microorganisms (GCM) 10K type strain sequencing project: providing services to taxonomists for standard genome sequencing and annotation.</title>
        <authorList>
            <consortium name="The Broad Institute Genomics Platform"/>
            <consortium name="The Broad Institute Genome Sequencing Center for Infectious Disease"/>
            <person name="Wu L."/>
            <person name="Ma J."/>
        </authorList>
    </citation>
    <scope>NUCLEOTIDE SEQUENCE [LARGE SCALE GENOMIC DNA]</scope>
    <source>
        <strain evidence="4 5">JCM 6307</strain>
    </source>
</reference>
<dbReference type="CDD" id="cd07374">
    <property type="entry name" value="CYTH-like_Pase"/>
    <property type="match status" value="1"/>
</dbReference>
<dbReference type="InterPro" id="IPR023577">
    <property type="entry name" value="CYTH_domain"/>
</dbReference>
<dbReference type="SMART" id="SM00880">
    <property type="entry name" value="CHAD"/>
    <property type="match status" value="1"/>
</dbReference>
<feature type="domain" description="CYTH" evidence="2">
    <location>
        <begin position="5"/>
        <end position="207"/>
    </location>
</feature>
<organism evidence="4 5">
    <name type="scientific">Streptomyces thermolineatus</name>
    <dbReference type="NCBI Taxonomy" id="44033"/>
    <lineage>
        <taxon>Bacteria</taxon>
        <taxon>Bacillati</taxon>
        <taxon>Actinomycetota</taxon>
        <taxon>Actinomycetes</taxon>
        <taxon>Kitasatosporales</taxon>
        <taxon>Streptomycetaceae</taxon>
        <taxon>Streptomyces</taxon>
    </lineage>
</organism>
<dbReference type="PROSITE" id="PS51708">
    <property type="entry name" value="CHAD"/>
    <property type="match status" value="1"/>
</dbReference>
<dbReference type="PROSITE" id="PS51707">
    <property type="entry name" value="CYTH"/>
    <property type="match status" value="1"/>
</dbReference>
<proteinExistence type="predicted"/>
<gene>
    <name evidence="4" type="ORF">GCM10010406_02540</name>
</gene>
<name>A0ABN3KS19_9ACTN</name>
<feature type="region of interest" description="Disordered" evidence="1">
    <location>
        <begin position="204"/>
        <end position="224"/>
    </location>
</feature>
<sequence>MASTVHEVERKYEAADGVPLPPLDGLPGVARVEDAGTAALDAVYFDTAGLRLAARRITLRSRAGGDDAGWHLKLPSDAPDTRTEVRLPPSGGRDVPAELAAQVARHLRGDRLLPVVRIKNSRERHHLYDADGRLLAEVARDRVTAQLLEPGGRPSSAVTATGWSEIEVELAPGAPRRLLDEVERRFAGAGIRRSSSPSKLLRALGDRAPQPAPPPPAAPGGTGTAGDAAVAYLHGRLLALLAVDPAVRLDEEDAVHRMRVATRRLRSALKTYRRELDRTATDPLAEELKWLAGVLGRERDREVLDARLRTRLGELPAAAGTAAADRRLRDRFAASRAGNRDLLLREMNGARYFRLLDALEELVASPPLRGPARKPARGAAVRALRREGRRLTRRMDAARGLPPGEERDRALHEARKAAKRARYAAESAAPVLGKSAKKQQKALKKVQKLLGEHQDSVVAREALLRIAAETRADGGDTFPFGAAYQLERHRAAEVEARLPRTWRKARRRMPVG</sequence>
<dbReference type="InterPro" id="IPR038186">
    <property type="entry name" value="CHAD_dom_sf"/>
</dbReference>
<protein>
    <submittedName>
        <fullName evidence="4">CYTH and CHAD domain-containing protein</fullName>
    </submittedName>
</protein>
<dbReference type="Gene3D" id="2.40.320.10">
    <property type="entry name" value="Hypothetical Protein Pfu-838710-001"/>
    <property type="match status" value="1"/>
</dbReference>
<dbReference type="InterPro" id="IPR007899">
    <property type="entry name" value="CHAD_dom"/>
</dbReference>
<comment type="caution">
    <text evidence="4">The sequence shown here is derived from an EMBL/GenBank/DDBJ whole genome shotgun (WGS) entry which is preliminary data.</text>
</comment>
<dbReference type="EMBL" id="BAAATA010000001">
    <property type="protein sequence ID" value="GAA2470469.1"/>
    <property type="molecule type" value="Genomic_DNA"/>
</dbReference>
<accession>A0ABN3KS19</accession>
<dbReference type="Proteomes" id="UP001501358">
    <property type="component" value="Unassembled WGS sequence"/>
</dbReference>
<evidence type="ECO:0000256" key="1">
    <source>
        <dbReference type="SAM" id="MobiDB-lite"/>
    </source>
</evidence>
<dbReference type="PANTHER" id="PTHR39339:SF1">
    <property type="entry name" value="CHAD DOMAIN-CONTAINING PROTEIN"/>
    <property type="match status" value="1"/>
</dbReference>
<feature type="domain" description="CHAD" evidence="3">
    <location>
        <begin position="222"/>
        <end position="507"/>
    </location>
</feature>
<dbReference type="PANTHER" id="PTHR39339">
    <property type="entry name" value="SLR1444 PROTEIN"/>
    <property type="match status" value="1"/>
</dbReference>
<dbReference type="SUPFAM" id="SSF55154">
    <property type="entry name" value="CYTH-like phosphatases"/>
    <property type="match status" value="1"/>
</dbReference>
<evidence type="ECO:0000259" key="2">
    <source>
        <dbReference type="PROSITE" id="PS51707"/>
    </source>
</evidence>
<evidence type="ECO:0000313" key="4">
    <source>
        <dbReference type="EMBL" id="GAA2470469.1"/>
    </source>
</evidence>
<dbReference type="Pfam" id="PF01928">
    <property type="entry name" value="CYTH"/>
    <property type="match status" value="1"/>
</dbReference>
<dbReference type="Gene3D" id="1.40.20.10">
    <property type="entry name" value="CHAD domain"/>
    <property type="match status" value="1"/>
</dbReference>
<evidence type="ECO:0000259" key="3">
    <source>
        <dbReference type="PROSITE" id="PS51708"/>
    </source>
</evidence>
<dbReference type="SMART" id="SM01118">
    <property type="entry name" value="CYTH"/>
    <property type="match status" value="1"/>
</dbReference>
<evidence type="ECO:0000313" key="5">
    <source>
        <dbReference type="Proteomes" id="UP001501358"/>
    </source>
</evidence>